<feature type="region of interest" description="Disordered" evidence="1">
    <location>
        <begin position="22"/>
        <end position="152"/>
    </location>
</feature>
<evidence type="ECO:0000256" key="1">
    <source>
        <dbReference type="SAM" id="MobiDB-lite"/>
    </source>
</evidence>
<evidence type="ECO:0000256" key="2">
    <source>
        <dbReference type="SAM" id="SignalP"/>
    </source>
</evidence>
<keyword evidence="2" id="KW-0732">Signal</keyword>
<feature type="compositionally biased region" description="Basic and acidic residues" evidence="1">
    <location>
        <begin position="131"/>
        <end position="152"/>
    </location>
</feature>
<dbReference type="Proteomes" id="UP000215145">
    <property type="component" value="Unassembled WGS sequence"/>
</dbReference>
<dbReference type="AlphaFoldDB" id="A0A229P0M9"/>
<protein>
    <recommendedName>
        <fullName evidence="5">DUF4363 domain-containing protein</fullName>
    </recommendedName>
</protein>
<organism evidence="3 4">
    <name type="scientific">Paenibacillus herberti</name>
    <dbReference type="NCBI Taxonomy" id="1619309"/>
    <lineage>
        <taxon>Bacteria</taxon>
        <taxon>Bacillati</taxon>
        <taxon>Bacillota</taxon>
        <taxon>Bacilli</taxon>
        <taxon>Bacillales</taxon>
        <taxon>Paenibacillaceae</taxon>
        <taxon>Paenibacillus</taxon>
    </lineage>
</organism>
<dbReference type="RefSeq" id="WP_089522675.1">
    <property type="nucleotide sequence ID" value="NZ_NMUQ01000001.1"/>
</dbReference>
<gene>
    <name evidence="3" type="ORF">CGZ75_02255</name>
</gene>
<evidence type="ECO:0000313" key="3">
    <source>
        <dbReference type="EMBL" id="OXM15581.1"/>
    </source>
</evidence>
<feature type="signal peptide" evidence="2">
    <location>
        <begin position="1"/>
        <end position="31"/>
    </location>
</feature>
<feature type="chain" id="PRO_5013099097" description="DUF4363 domain-containing protein" evidence="2">
    <location>
        <begin position="32"/>
        <end position="244"/>
    </location>
</feature>
<sequence>MKRVYTLTIVAIAAVSLIAGCSASSSSDRYASTDKSSTATAETSNEQSPSVESTPPDALTSPAPSPSASPAAEAQSGTTTSPTTSPTSSPSTEPSASPTAKPNEKPSPPPKAADAKKSNESITKAATGSIMKKDAAPSSSDKKKHETLNKSIEEARSLIKQLKQDAEDGDDVKAKETSAQLIKAWDSMKSDVNEASSEMHDFIGTKMDGFDSIQKAETVDHKALLQLDYELYQAFRQLAEQVAQ</sequence>
<feature type="compositionally biased region" description="Polar residues" evidence="1">
    <location>
        <begin position="38"/>
        <end position="52"/>
    </location>
</feature>
<dbReference type="PROSITE" id="PS51257">
    <property type="entry name" value="PROKAR_LIPOPROTEIN"/>
    <property type="match status" value="1"/>
</dbReference>
<reference evidence="3 4" key="1">
    <citation type="submission" date="2017-07" db="EMBL/GenBank/DDBJ databases">
        <title>Paenibacillus herberti R33 genome sequencing and assembly.</title>
        <authorList>
            <person name="Su W."/>
        </authorList>
    </citation>
    <scope>NUCLEOTIDE SEQUENCE [LARGE SCALE GENOMIC DNA]</scope>
    <source>
        <strain evidence="3 4">R33</strain>
    </source>
</reference>
<evidence type="ECO:0008006" key="5">
    <source>
        <dbReference type="Google" id="ProtNLM"/>
    </source>
</evidence>
<keyword evidence="4" id="KW-1185">Reference proteome</keyword>
<evidence type="ECO:0000313" key="4">
    <source>
        <dbReference type="Proteomes" id="UP000215145"/>
    </source>
</evidence>
<dbReference type="OrthoDB" id="2663077at2"/>
<feature type="compositionally biased region" description="Low complexity" evidence="1">
    <location>
        <begin position="53"/>
        <end position="99"/>
    </location>
</feature>
<accession>A0A229P0M9</accession>
<name>A0A229P0M9_9BACL</name>
<dbReference type="EMBL" id="NMUQ01000001">
    <property type="protein sequence ID" value="OXM15581.1"/>
    <property type="molecule type" value="Genomic_DNA"/>
</dbReference>
<comment type="caution">
    <text evidence="3">The sequence shown here is derived from an EMBL/GenBank/DDBJ whole genome shotgun (WGS) entry which is preliminary data.</text>
</comment>
<feature type="compositionally biased region" description="Low complexity" evidence="1">
    <location>
        <begin position="22"/>
        <end position="37"/>
    </location>
</feature>
<proteinExistence type="predicted"/>